<dbReference type="InterPro" id="IPR037923">
    <property type="entry name" value="HTH-like"/>
</dbReference>
<dbReference type="SMART" id="SM00342">
    <property type="entry name" value="HTH_ARAC"/>
    <property type="match status" value="1"/>
</dbReference>
<dbReference type="SUPFAM" id="SSF46689">
    <property type="entry name" value="Homeodomain-like"/>
    <property type="match status" value="2"/>
</dbReference>
<evidence type="ECO:0000313" key="6">
    <source>
        <dbReference type="Proteomes" id="UP000450917"/>
    </source>
</evidence>
<dbReference type="AlphaFoldDB" id="A0A7X2ZBR4"/>
<dbReference type="InterPro" id="IPR009057">
    <property type="entry name" value="Homeodomain-like_sf"/>
</dbReference>
<reference evidence="5 6" key="1">
    <citation type="submission" date="2019-11" db="EMBL/GenBank/DDBJ databases">
        <title>Draft genome sequences of five Paenibacillus species of dairy origin.</title>
        <authorList>
            <person name="Olajide A.M."/>
            <person name="Chen S."/>
            <person name="Lapointe G."/>
        </authorList>
    </citation>
    <scope>NUCLEOTIDE SEQUENCE [LARGE SCALE GENOMIC DNA]</scope>
    <source>
        <strain evidence="5 6">2CS3</strain>
    </source>
</reference>
<dbReference type="InterPro" id="IPR018062">
    <property type="entry name" value="HTH_AraC-typ_CS"/>
</dbReference>
<accession>A0A7X2ZBR4</accession>
<dbReference type="Proteomes" id="UP000450917">
    <property type="component" value="Unassembled WGS sequence"/>
</dbReference>
<sequence>MLSVKSVSRHAGTMPWFEESGQENALWSFILVGYGKCVYWLEGEKVLLEKGDVLLIPAGTSFYGKSIPSLSHEKYVITFAVSTETGLALPITAVTHPLHLRSTQADLLLGRIQTMWEEWTEQFPYREAMGHALLLEMLTRLNREWDHGPRSSVKHRQAEAMKAYIKNHYREKVTKDELAAAIGKSPNYAATLFRLTTGQTISDYVHAMRIKTAIYMLRHSQLTVGDIADYLGYCDTSYFHRTFRRLTGASPSVYMKERVEPLQ</sequence>
<evidence type="ECO:0000259" key="4">
    <source>
        <dbReference type="PROSITE" id="PS01124"/>
    </source>
</evidence>
<evidence type="ECO:0000256" key="3">
    <source>
        <dbReference type="ARBA" id="ARBA00023163"/>
    </source>
</evidence>
<dbReference type="InterPro" id="IPR018060">
    <property type="entry name" value="HTH_AraC"/>
</dbReference>
<dbReference type="Gene3D" id="1.10.10.60">
    <property type="entry name" value="Homeodomain-like"/>
    <property type="match status" value="2"/>
</dbReference>
<keyword evidence="6" id="KW-1185">Reference proteome</keyword>
<keyword evidence="3" id="KW-0804">Transcription</keyword>
<keyword evidence="1" id="KW-0805">Transcription regulation</keyword>
<dbReference type="PRINTS" id="PR00032">
    <property type="entry name" value="HTHARAC"/>
</dbReference>
<feature type="domain" description="HTH araC/xylS-type" evidence="4">
    <location>
        <begin position="159"/>
        <end position="257"/>
    </location>
</feature>
<keyword evidence="2" id="KW-0238">DNA-binding</keyword>
<dbReference type="SUPFAM" id="SSF51215">
    <property type="entry name" value="Regulatory protein AraC"/>
    <property type="match status" value="1"/>
</dbReference>
<dbReference type="EMBL" id="WNZX01000008">
    <property type="protein sequence ID" value="MUG71206.1"/>
    <property type="molecule type" value="Genomic_DNA"/>
</dbReference>
<dbReference type="PANTHER" id="PTHR43280">
    <property type="entry name" value="ARAC-FAMILY TRANSCRIPTIONAL REGULATOR"/>
    <property type="match status" value="1"/>
</dbReference>
<protein>
    <submittedName>
        <fullName evidence="5">Helix-turn-helix domain-containing protein</fullName>
    </submittedName>
</protein>
<dbReference type="GO" id="GO:0043565">
    <property type="term" value="F:sequence-specific DNA binding"/>
    <property type="evidence" value="ECO:0007669"/>
    <property type="project" value="InterPro"/>
</dbReference>
<name>A0A7X2ZBR4_9BACL</name>
<dbReference type="InterPro" id="IPR020449">
    <property type="entry name" value="Tscrpt_reg_AraC-type_HTH"/>
</dbReference>
<organism evidence="5 6">
    <name type="scientific">Paenibacillus validus</name>
    <dbReference type="NCBI Taxonomy" id="44253"/>
    <lineage>
        <taxon>Bacteria</taxon>
        <taxon>Bacillati</taxon>
        <taxon>Bacillota</taxon>
        <taxon>Bacilli</taxon>
        <taxon>Bacillales</taxon>
        <taxon>Paenibacillaceae</taxon>
        <taxon>Paenibacillus</taxon>
    </lineage>
</organism>
<dbReference type="PROSITE" id="PS00041">
    <property type="entry name" value="HTH_ARAC_FAMILY_1"/>
    <property type="match status" value="1"/>
</dbReference>
<dbReference type="GO" id="GO:0003700">
    <property type="term" value="F:DNA-binding transcription factor activity"/>
    <property type="evidence" value="ECO:0007669"/>
    <property type="project" value="InterPro"/>
</dbReference>
<evidence type="ECO:0000256" key="2">
    <source>
        <dbReference type="ARBA" id="ARBA00023125"/>
    </source>
</evidence>
<proteinExistence type="predicted"/>
<dbReference type="Pfam" id="PF12833">
    <property type="entry name" value="HTH_18"/>
    <property type="match status" value="1"/>
</dbReference>
<dbReference type="PROSITE" id="PS01124">
    <property type="entry name" value="HTH_ARAC_FAMILY_2"/>
    <property type="match status" value="1"/>
</dbReference>
<gene>
    <name evidence="5" type="ORF">GNP93_11005</name>
</gene>
<dbReference type="RefSeq" id="WP_054798374.1">
    <property type="nucleotide sequence ID" value="NZ_JARTHJ010000268.1"/>
</dbReference>
<comment type="caution">
    <text evidence="5">The sequence shown here is derived from an EMBL/GenBank/DDBJ whole genome shotgun (WGS) entry which is preliminary data.</text>
</comment>
<dbReference type="PANTHER" id="PTHR43280:SF10">
    <property type="entry name" value="REGULATORY PROTEIN POCR"/>
    <property type="match status" value="1"/>
</dbReference>
<evidence type="ECO:0000256" key="1">
    <source>
        <dbReference type="ARBA" id="ARBA00023015"/>
    </source>
</evidence>
<evidence type="ECO:0000313" key="5">
    <source>
        <dbReference type="EMBL" id="MUG71206.1"/>
    </source>
</evidence>